<sequence length="265" mass="27691">MKLKVLALGLALCAAGAGAAEFEWLDTGLTDCSGRDVGSTSGSVPDNHYAASGMTAVCWDGKVYSNRNSPGVAFCTYKNVSRTACVGGINTGKAYSAAPVKEFAWEEKGIGDCAGRDVNASYGSSLPSKALATAGTIAVCWDGKTYNNVNNPGQAFCTYKSATVESCTGGRNPGWVYAPAKVAAMKWQAGGIGDCTGQDYAQTDGKTPHPNYLIEGTTAVCWDGVEHSNRNAPGKAFCTYKTVKLEQCAGGRNPGWMYSPVRAIN</sequence>
<proteinExistence type="predicted"/>
<dbReference type="EMBL" id="JBHSEK010000005">
    <property type="protein sequence ID" value="MFC4489928.1"/>
    <property type="molecule type" value="Genomic_DNA"/>
</dbReference>
<keyword evidence="1" id="KW-0732">Signal</keyword>
<dbReference type="RefSeq" id="WP_231460720.1">
    <property type="nucleotide sequence ID" value="NZ_JAJOHW010000004.1"/>
</dbReference>
<accession>A0ABV8ZTZ4</accession>
<gene>
    <name evidence="2" type="ORF">ACFO0R_09885</name>
</gene>
<evidence type="ECO:0000313" key="2">
    <source>
        <dbReference type="EMBL" id="MFC4489928.1"/>
    </source>
</evidence>
<dbReference type="Proteomes" id="UP001595999">
    <property type="component" value="Unassembled WGS sequence"/>
</dbReference>
<comment type="caution">
    <text evidence="2">The sequence shown here is derived from an EMBL/GenBank/DDBJ whole genome shotgun (WGS) entry which is preliminary data.</text>
</comment>
<reference evidence="3" key="1">
    <citation type="journal article" date="2019" name="Int. J. Syst. Evol. Microbiol.">
        <title>The Global Catalogue of Microorganisms (GCM) 10K type strain sequencing project: providing services to taxonomists for standard genome sequencing and annotation.</title>
        <authorList>
            <consortium name="The Broad Institute Genomics Platform"/>
            <consortium name="The Broad Institute Genome Sequencing Center for Infectious Disease"/>
            <person name="Wu L."/>
            <person name="Ma J."/>
        </authorList>
    </citation>
    <scope>NUCLEOTIDE SEQUENCE [LARGE SCALE GENOMIC DNA]</scope>
    <source>
        <strain evidence="3">CGMCC 4.7608</strain>
    </source>
</reference>
<evidence type="ECO:0008006" key="4">
    <source>
        <dbReference type="Google" id="ProtNLM"/>
    </source>
</evidence>
<name>A0ABV8ZTZ4_9NEIS</name>
<feature type="chain" id="PRO_5047342551" description="Secreted protein" evidence="1">
    <location>
        <begin position="20"/>
        <end position="265"/>
    </location>
</feature>
<protein>
    <recommendedName>
        <fullName evidence="4">Secreted protein</fullName>
    </recommendedName>
</protein>
<feature type="signal peptide" evidence="1">
    <location>
        <begin position="1"/>
        <end position="19"/>
    </location>
</feature>
<organism evidence="2 3">
    <name type="scientific">Chromobacterium aquaticum</name>
    <dbReference type="NCBI Taxonomy" id="467180"/>
    <lineage>
        <taxon>Bacteria</taxon>
        <taxon>Pseudomonadati</taxon>
        <taxon>Pseudomonadota</taxon>
        <taxon>Betaproteobacteria</taxon>
        <taxon>Neisseriales</taxon>
        <taxon>Chromobacteriaceae</taxon>
        <taxon>Chromobacterium</taxon>
    </lineage>
</organism>
<evidence type="ECO:0000256" key="1">
    <source>
        <dbReference type="SAM" id="SignalP"/>
    </source>
</evidence>
<evidence type="ECO:0000313" key="3">
    <source>
        <dbReference type="Proteomes" id="UP001595999"/>
    </source>
</evidence>
<keyword evidence="3" id="KW-1185">Reference proteome</keyword>